<name>A0A3N6MPS2_9BURK</name>
<dbReference type="RefSeq" id="WP_124151575.1">
    <property type="nucleotide sequence ID" value="NZ_RQIS01000009.1"/>
</dbReference>
<proteinExistence type="predicted"/>
<gene>
    <name evidence="1" type="ORF">D1Y85_13505</name>
</gene>
<protein>
    <recommendedName>
        <fullName evidence="3">CHAP domain-containing protein</fullName>
    </recommendedName>
</protein>
<accession>A0A3N6MPS2</accession>
<sequence>MPLLLVLQFAKADEPVRPLAQRLTDAAMNAPASAQPDGSLYGMTRWNASTQGTFLGVKFPGMLSCAYTVSAILREAGYPVGRLASVRQVDSALSGWTKISEPNALQPGDVVFWKPRRVPVLGSLCGTTHWHVGISTGGNRTVDNDLWSGQPRPNTVSRVCSVFAYARRPDEHDRSAK</sequence>
<dbReference type="Proteomes" id="UP000272778">
    <property type="component" value="Unassembled WGS sequence"/>
</dbReference>
<dbReference type="InterPro" id="IPR038765">
    <property type="entry name" value="Papain-like_cys_pep_sf"/>
</dbReference>
<dbReference type="SUPFAM" id="SSF54001">
    <property type="entry name" value="Cysteine proteinases"/>
    <property type="match status" value="1"/>
</dbReference>
<evidence type="ECO:0008006" key="3">
    <source>
        <dbReference type="Google" id="ProtNLM"/>
    </source>
</evidence>
<organism evidence="1 2">
    <name type="scientific">Paraburkholderia dinghuensis</name>
    <dbReference type="NCBI Taxonomy" id="2305225"/>
    <lineage>
        <taxon>Bacteria</taxon>
        <taxon>Pseudomonadati</taxon>
        <taxon>Pseudomonadota</taxon>
        <taxon>Betaproteobacteria</taxon>
        <taxon>Burkholderiales</taxon>
        <taxon>Burkholderiaceae</taxon>
        <taxon>Paraburkholderia</taxon>
    </lineage>
</organism>
<dbReference type="EMBL" id="RQIS01000009">
    <property type="protein sequence ID" value="RQH05648.1"/>
    <property type="molecule type" value="Genomic_DNA"/>
</dbReference>
<dbReference type="Gene3D" id="3.90.1720.10">
    <property type="entry name" value="endopeptidase domain like (from Nostoc punctiforme)"/>
    <property type="match status" value="1"/>
</dbReference>
<evidence type="ECO:0000313" key="2">
    <source>
        <dbReference type="Proteomes" id="UP000272778"/>
    </source>
</evidence>
<dbReference type="OrthoDB" id="9812962at2"/>
<comment type="caution">
    <text evidence="1">The sequence shown here is derived from an EMBL/GenBank/DDBJ whole genome shotgun (WGS) entry which is preliminary data.</text>
</comment>
<keyword evidence="2" id="KW-1185">Reference proteome</keyword>
<reference evidence="1 2" key="1">
    <citation type="submission" date="2018-11" db="EMBL/GenBank/DDBJ databases">
        <title>Paraburkholderia sp. DHOA04, isolated from soil.</title>
        <authorList>
            <person name="Gao Z.-H."/>
            <person name="Qiu L.-H."/>
            <person name="Fu J.-C."/>
        </authorList>
    </citation>
    <scope>NUCLEOTIDE SEQUENCE [LARGE SCALE GENOMIC DNA]</scope>
    <source>
        <strain evidence="1 2">DHOA04</strain>
    </source>
</reference>
<dbReference type="AlphaFoldDB" id="A0A3N6MPS2"/>
<evidence type="ECO:0000313" key="1">
    <source>
        <dbReference type="EMBL" id="RQH05648.1"/>
    </source>
</evidence>